<feature type="non-terminal residue" evidence="12">
    <location>
        <position position="1"/>
    </location>
</feature>
<feature type="transmembrane region" description="Helical" evidence="10">
    <location>
        <begin position="96"/>
        <end position="120"/>
    </location>
</feature>
<sequence length="373" mass="43861">IFLAIGLTLFLRLILFVVGYNFAIRFNRLPLTTREMDFSEDIPMDKKDPWYFIVSPLHRFDALWYEEIAKNNYKNQPLTTAFFPLFPWIVGSMAKLFHTTFAVSAFFINTFLTSIVFYLLYHLARMDFDENVAFRTVIIYAFFPASFFLLAPYAEPLLFVFILLSLIFAKRANFLLSVVFASLGAMTKPYAVAIVLPLFVILHQNFPLKKNIFKYFFLSLIPLIFLLVLGYQNFQSTKSVFFALGKGWSMQPAWPHEPLLAQIKMAIKSPYDLPNDVNFIIVLFTVYYLIRSYKKRQWENWLFVLVFFGIFYLYQFKGDQLFSVSRHALIFFPIFMFLGNLKVSKIIEVIYFSSSILLSNMFFIYYTFGFFVA</sequence>
<evidence type="ECO:0000256" key="9">
    <source>
        <dbReference type="ARBA" id="ARBA00023136"/>
    </source>
</evidence>
<dbReference type="InterPro" id="IPR007315">
    <property type="entry name" value="PIG-V/Gpi18"/>
</dbReference>
<dbReference type="GO" id="GO:0016020">
    <property type="term" value="C:membrane"/>
    <property type="evidence" value="ECO:0007669"/>
    <property type="project" value="GOC"/>
</dbReference>
<proteinExistence type="predicted"/>
<organism evidence="12 13">
    <name type="scientific">Candidatus Gottesmanbacteria bacterium RIFCSPHIGHO2_02_FULL_40_13</name>
    <dbReference type="NCBI Taxonomy" id="1798384"/>
    <lineage>
        <taxon>Bacteria</taxon>
        <taxon>Candidatus Gottesmaniibacteriota</taxon>
    </lineage>
</organism>
<dbReference type="PANTHER" id="PTHR12468">
    <property type="entry name" value="GPI MANNOSYLTRANSFERASE 2"/>
    <property type="match status" value="1"/>
</dbReference>
<dbReference type="UniPathway" id="UPA00196"/>
<name>A0A1F6AA10_9BACT</name>
<evidence type="ECO:0000256" key="5">
    <source>
        <dbReference type="ARBA" id="ARBA00022679"/>
    </source>
</evidence>
<dbReference type="STRING" id="1798384.A3D03_02370"/>
<evidence type="ECO:0000313" key="12">
    <source>
        <dbReference type="EMBL" id="OGG21541.1"/>
    </source>
</evidence>
<evidence type="ECO:0000256" key="8">
    <source>
        <dbReference type="ARBA" id="ARBA00022989"/>
    </source>
</evidence>
<dbReference type="Pfam" id="PF13231">
    <property type="entry name" value="PMT_2"/>
    <property type="match status" value="1"/>
</dbReference>
<feature type="transmembrane region" description="Helical" evidence="10">
    <location>
        <begin position="157"/>
        <end position="183"/>
    </location>
</feature>
<keyword evidence="5" id="KW-0808">Transferase</keyword>
<comment type="caution">
    <text evidence="12">The sequence shown here is derived from an EMBL/GenBank/DDBJ whole genome shotgun (WGS) entry which is preliminary data.</text>
</comment>
<dbReference type="EMBL" id="MFJN01000020">
    <property type="protein sequence ID" value="OGG21541.1"/>
    <property type="molecule type" value="Genomic_DNA"/>
</dbReference>
<dbReference type="GO" id="GO:0031501">
    <property type="term" value="C:mannosyltransferase complex"/>
    <property type="evidence" value="ECO:0007669"/>
    <property type="project" value="TreeGrafter"/>
</dbReference>
<feature type="transmembrane region" description="Helical" evidence="10">
    <location>
        <begin position="298"/>
        <end position="315"/>
    </location>
</feature>
<feature type="domain" description="Glycosyltransferase RgtA/B/C/D-like" evidence="11">
    <location>
        <begin position="84"/>
        <end position="226"/>
    </location>
</feature>
<keyword evidence="9 10" id="KW-0472">Membrane</keyword>
<feature type="transmembrane region" description="Helical" evidence="10">
    <location>
        <begin position="350"/>
        <end position="372"/>
    </location>
</feature>
<evidence type="ECO:0000256" key="2">
    <source>
        <dbReference type="ARBA" id="ARBA00004687"/>
    </source>
</evidence>
<evidence type="ECO:0000256" key="7">
    <source>
        <dbReference type="ARBA" id="ARBA00022824"/>
    </source>
</evidence>
<evidence type="ECO:0000259" key="11">
    <source>
        <dbReference type="Pfam" id="PF13231"/>
    </source>
</evidence>
<evidence type="ECO:0000256" key="6">
    <source>
        <dbReference type="ARBA" id="ARBA00022692"/>
    </source>
</evidence>
<keyword evidence="3" id="KW-0337">GPI-anchor biosynthesis</keyword>
<evidence type="ECO:0000256" key="10">
    <source>
        <dbReference type="SAM" id="Phobius"/>
    </source>
</evidence>
<keyword evidence="8 10" id="KW-1133">Transmembrane helix</keyword>
<protein>
    <recommendedName>
        <fullName evidence="11">Glycosyltransferase RgtA/B/C/D-like domain-containing protein</fullName>
    </recommendedName>
</protein>
<keyword evidence="4" id="KW-0328">Glycosyltransferase</keyword>
<evidence type="ECO:0000256" key="1">
    <source>
        <dbReference type="ARBA" id="ARBA00004477"/>
    </source>
</evidence>
<dbReference type="AlphaFoldDB" id="A0A1F6AA10"/>
<dbReference type="GO" id="GO:0006506">
    <property type="term" value="P:GPI anchor biosynthetic process"/>
    <property type="evidence" value="ECO:0007669"/>
    <property type="project" value="UniProtKB-UniPathway"/>
</dbReference>
<evidence type="ECO:0000256" key="4">
    <source>
        <dbReference type="ARBA" id="ARBA00022676"/>
    </source>
</evidence>
<dbReference type="GO" id="GO:0000009">
    <property type="term" value="F:alpha-1,6-mannosyltransferase activity"/>
    <property type="evidence" value="ECO:0007669"/>
    <property type="project" value="InterPro"/>
</dbReference>
<comment type="pathway">
    <text evidence="2">Glycolipid biosynthesis; glycosylphosphatidylinositol-anchor biosynthesis.</text>
</comment>
<evidence type="ECO:0000256" key="3">
    <source>
        <dbReference type="ARBA" id="ARBA00022502"/>
    </source>
</evidence>
<dbReference type="GO" id="GO:0004376">
    <property type="term" value="F:GPI mannosyltransferase activity"/>
    <property type="evidence" value="ECO:0007669"/>
    <property type="project" value="InterPro"/>
</dbReference>
<keyword evidence="6 10" id="KW-0812">Transmembrane</keyword>
<dbReference type="Proteomes" id="UP000177092">
    <property type="component" value="Unassembled WGS sequence"/>
</dbReference>
<reference evidence="12 13" key="1">
    <citation type="journal article" date="2016" name="Nat. Commun.">
        <title>Thousands of microbial genomes shed light on interconnected biogeochemical processes in an aquifer system.</title>
        <authorList>
            <person name="Anantharaman K."/>
            <person name="Brown C.T."/>
            <person name="Hug L.A."/>
            <person name="Sharon I."/>
            <person name="Castelle C.J."/>
            <person name="Probst A.J."/>
            <person name="Thomas B.C."/>
            <person name="Singh A."/>
            <person name="Wilkins M.J."/>
            <person name="Karaoz U."/>
            <person name="Brodie E.L."/>
            <person name="Williams K.H."/>
            <person name="Hubbard S.S."/>
            <person name="Banfield J.F."/>
        </authorList>
    </citation>
    <scope>NUCLEOTIDE SEQUENCE [LARGE SCALE GENOMIC DNA]</scope>
</reference>
<dbReference type="InterPro" id="IPR038731">
    <property type="entry name" value="RgtA/B/C-like"/>
</dbReference>
<comment type="subcellular location">
    <subcellularLocation>
        <location evidence="1">Endoplasmic reticulum membrane</location>
        <topology evidence="1">Multi-pass membrane protein</topology>
    </subcellularLocation>
</comment>
<keyword evidence="7" id="KW-0256">Endoplasmic reticulum</keyword>
<accession>A0A1F6AA10</accession>
<dbReference type="PANTHER" id="PTHR12468:SF2">
    <property type="entry name" value="GPI MANNOSYLTRANSFERASE 2"/>
    <property type="match status" value="1"/>
</dbReference>
<feature type="transmembrane region" description="Helical" evidence="10">
    <location>
        <begin position="212"/>
        <end position="231"/>
    </location>
</feature>
<feature type="transmembrane region" description="Helical" evidence="10">
    <location>
        <begin position="321"/>
        <end position="338"/>
    </location>
</feature>
<evidence type="ECO:0000313" key="13">
    <source>
        <dbReference type="Proteomes" id="UP000177092"/>
    </source>
</evidence>
<gene>
    <name evidence="12" type="ORF">A3D03_02370</name>
</gene>